<dbReference type="SUPFAM" id="SSF81383">
    <property type="entry name" value="F-box domain"/>
    <property type="match status" value="1"/>
</dbReference>
<organism evidence="2 3">
    <name type="scientific">Leucocoprinus leucothites</name>
    <dbReference type="NCBI Taxonomy" id="201217"/>
    <lineage>
        <taxon>Eukaryota</taxon>
        <taxon>Fungi</taxon>
        <taxon>Dikarya</taxon>
        <taxon>Basidiomycota</taxon>
        <taxon>Agaricomycotina</taxon>
        <taxon>Agaricomycetes</taxon>
        <taxon>Agaricomycetidae</taxon>
        <taxon>Agaricales</taxon>
        <taxon>Agaricineae</taxon>
        <taxon>Agaricaceae</taxon>
        <taxon>Leucocoprinus</taxon>
    </lineage>
</organism>
<evidence type="ECO:0000313" key="3">
    <source>
        <dbReference type="Proteomes" id="UP000559027"/>
    </source>
</evidence>
<accession>A0A8H5G4T2</accession>
<feature type="domain" description="F-box" evidence="1">
    <location>
        <begin position="1"/>
        <end position="44"/>
    </location>
</feature>
<comment type="caution">
    <text evidence="2">The sequence shown here is derived from an EMBL/GenBank/DDBJ whole genome shotgun (WGS) entry which is preliminary data.</text>
</comment>
<dbReference type="PROSITE" id="PS50181">
    <property type="entry name" value="FBOX"/>
    <property type="match status" value="1"/>
</dbReference>
<dbReference type="Gene3D" id="1.20.1280.50">
    <property type="match status" value="1"/>
</dbReference>
<sequence>MDILPDEIISDAFQLLDYSSLLAARLSCKRFYGITKSRQIWLNLLQNLKEDFGYVIPDGDNSYSDDELERWVSRRYQVAYKMDMASGPSGSPLKFEIRDVSQLEMDLGQAVVDILPGGRWLMFSNGQRFFPGHMPMVFLLDMEVPPSHSNPMMLYDSRPFSSGEGLSFFDMRYWIDRSKPQLSLLLASCLSREGLLRNCITRVELAGHGSHAIFHSQPHATIKYNLGSIDPEAVALNDRWFVVVEKSQNAGHSIIRIMNYSAVIGDSDYPTVEYRQLHFADLPYRNAAEFVHENILVLLSQTKLYVFEVVDSNTSSINIHQLHCVPVAASFTLGSPFRHYPGFSRATVYEYNHSFSTLVVLHDKSKLPTILKTEKEEFRDTGVNQRLPGKMEELIQGLSWSVTYDINWRTDILESPEIVRHEWDLATSQFKKGWKSQAVPLPRMWPPPRNLLAFSEEVGRLVLLRAPDDYSKASTITVVDII</sequence>
<reference evidence="2 3" key="1">
    <citation type="journal article" date="2020" name="ISME J.">
        <title>Uncovering the hidden diversity of litter-decomposition mechanisms in mushroom-forming fungi.</title>
        <authorList>
            <person name="Floudas D."/>
            <person name="Bentzer J."/>
            <person name="Ahren D."/>
            <person name="Johansson T."/>
            <person name="Persson P."/>
            <person name="Tunlid A."/>
        </authorList>
    </citation>
    <scope>NUCLEOTIDE SEQUENCE [LARGE SCALE GENOMIC DNA]</scope>
    <source>
        <strain evidence="2 3">CBS 146.42</strain>
    </source>
</reference>
<dbReference type="Proteomes" id="UP000559027">
    <property type="component" value="Unassembled WGS sequence"/>
</dbReference>
<evidence type="ECO:0000313" key="2">
    <source>
        <dbReference type="EMBL" id="KAF5358262.1"/>
    </source>
</evidence>
<dbReference type="EMBL" id="JAACJO010000005">
    <property type="protein sequence ID" value="KAF5358262.1"/>
    <property type="molecule type" value="Genomic_DNA"/>
</dbReference>
<proteinExistence type="predicted"/>
<dbReference type="OrthoDB" id="3068592at2759"/>
<dbReference type="InterPro" id="IPR001810">
    <property type="entry name" value="F-box_dom"/>
</dbReference>
<name>A0A8H5G4T2_9AGAR</name>
<keyword evidence="3" id="KW-1185">Reference proteome</keyword>
<dbReference type="AlphaFoldDB" id="A0A8H5G4T2"/>
<dbReference type="Pfam" id="PF12937">
    <property type="entry name" value="F-box-like"/>
    <property type="match status" value="1"/>
</dbReference>
<evidence type="ECO:0000259" key="1">
    <source>
        <dbReference type="PROSITE" id="PS50181"/>
    </source>
</evidence>
<dbReference type="InterPro" id="IPR036047">
    <property type="entry name" value="F-box-like_dom_sf"/>
</dbReference>
<protein>
    <recommendedName>
        <fullName evidence="1">F-box domain-containing protein</fullName>
    </recommendedName>
</protein>
<gene>
    <name evidence="2" type="ORF">D9756_001231</name>
</gene>